<dbReference type="AlphaFoldDB" id="A0AAV4TJA5"/>
<evidence type="ECO:0000313" key="1">
    <source>
        <dbReference type="EMBL" id="GIY44855.1"/>
    </source>
</evidence>
<reference evidence="1 2" key="1">
    <citation type="submission" date="2021-06" db="EMBL/GenBank/DDBJ databases">
        <title>Caerostris darwini draft genome.</title>
        <authorList>
            <person name="Kono N."/>
            <person name="Arakawa K."/>
        </authorList>
    </citation>
    <scope>NUCLEOTIDE SEQUENCE [LARGE SCALE GENOMIC DNA]</scope>
</reference>
<comment type="caution">
    <text evidence="1">The sequence shown here is derived from an EMBL/GenBank/DDBJ whole genome shotgun (WGS) entry which is preliminary data.</text>
</comment>
<keyword evidence="2" id="KW-1185">Reference proteome</keyword>
<sequence length="104" mass="12237">MDDFLRRRRGDRTVKENIADDNFLYVPVIYEKGGDNPLCQLLALLTEYGVYPFLHFHLPMDDFLRRRRGDRTVKENIADDNFLYVPLIYENGGDNPPCLAFPFH</sequence>
<accession>A0AAV4TJA5</accession>
<protein>
    <submittedName>
        <fullName evidence="1">Uncharacterized protein</fullName>
    </submittedName>
</protein>
<organism evidence="1 2">
    <name type="scientific">Caerostris darwini</name>
    <dbReference type="NCBI Taxonomy" id="1538125"/>
    <lineage>
        <taxon>Eukaryota</taxon>
        <taxon>Metazoa</taxon>
        <taxon>Ecdysozoa</taxon>
        <taxon>Arthropoda</taxon>
        <taxon>Chelicerata</taxon>
        <taxon>Arachnida</taxon>
        <taxon>Araneae</taxon>
        <taxon>Araneomorphae</taxon>
        <taxon>Entelegynae</taxon>
        <taxon>Araneoidea</taxon>
        <taxon>Araneidae</taxon>
        <taxon>Caerostris</taxon>
    </lineage>
</organism>
<gene>
    <name evidence="1" type="ORF">CDAR_240861</name>
</gene>
<dbReference type="EMBL" id="BPLQ01009579">
    <property type="protein sequence ID" value="GIY44855.1"/>
    <property type="molecule type" value="Genomic_DNA"/>
</dbReference>
<name>A0AAV4TJA5_9ARAC</name>
<proteinExistence type="predicted"/>
<evidence type="ECO:0000313" key="2">
    <source>
        <dbReference type="Proteomes" id="UP001054837"/>
    </source>
</evidence>
<dbReference type="Proteomes" id="UP001054837">
    <property type="component" value="Unassembled WGS sequence"/>
</dbReference>